<dbReference type="InterPro" id="IPR041657">
    <property type="entry name" value="HTH_17"/>
</dbReference>
<comment type="caution">
    <text evidence="2">The sequence shown here is derived from an EMBL/GenBank/DDBJ whole genome shotgun (WGS) entry which is preliminary data.</text>
</comment>
<dbReference type="Pfam" id="PF12728">
    <property type="entry name" value="HTH_17"/>
    <property type="match status" value="1"/>
</dbReference>
<evidence type="ECO:0000313" key="2">
    <source>
        <dbReference type="EMBL" id="RAQ97487.1"/>
    </source>
</evidence>
<accession>A0A328VJ37</accession>
<name>A0A328VJ37_9CHLR</name>
<dbReference type="EMBL" id="MCIF01000002">
    <property type="protein sequence ID" value="RAQ97487.1"/>
    <property type="molecule type" value="Genomic_DNA"/>
</dbReference>
<protein>
    <recommendedName>
        <fullName evidence="1">Helix-turn-helix domain-containing protein</fullName>
    </recommendedName>
</protein>
<dbReference type="AlphaFoldDB" id="A0A328VJ37"/>
<dbReference type="SUPFAM" id="SSF46955">
    <property type="entry name" value="Putative DNA-binding domain"/>
    <property type="match status" value="1"/>
</dbReference>
<dbReference type="NCBIfam" id="TIGR01764">
    <property type="entry name" value="excise"/>
    <property type="match status" value="1"/>
</dbReference>
<evidence type="ECO:0000313" key="3">
    <source>
        <dbReference type="Proteomes" id="UP000248706"/>
    </source>
</evidence>
<keyword evidence="3" id="KW-1185">Reference proteome</keyword>
<dbReference type="InterPro" id="IPR009061">
    <property type="entry name" value="DNA-bd_dom_put_sf"/>
</dbReference>
<dbReference type="InterPro" id="IPR010093">
    <property type="entry name" value="SinI_DNA-bd"/>
</dbReference>
<feature type="domain" description="Helix-turn-helix" evidence="1">
    <location>
        <begin position="9"/>
        <end position="55"/>
    </location>
</feature>
<reference evidence="2 3" key="1">
    <citation type="submission" date="2016-08" db="EMBL/GenBank/DDBJ databases">
        <title>Analysis of Carbohydrate Active Enzymes in Thermogemmatispora T81 Reveals Carbohydrate Degradation Ability.</title>
        <authorList>
            <person name="Tomazini A."/>
            <person name="Lal S."/>
            <person name="Stott M."/>
            <person name="Henrissat B."/>
            <person name="Polikarpov I."/>
            <person name="Sparling R."/>
            <person name="Levin D.B."/>
        </authorList>
    </citation>
    <scope>NUCLEOTIDE SEQUENCE [LARGE SCALE GENOMIC DNA]</scope>
    <source>
        <strain evidence="2 3">T81</strain>
    </source>
</reference>
<organism evidence="2 3">
    <name type="scientific">Thermogemmatispora tikiterensis</name>
    <dbReference type="NCBI Taxonomy" id="1825093"/>
    <lineage>
        <taxon>Bacteria</taxon>
        <taxon>Bacillati</taxon>
        <taxon>Chloroflexota</taxon>
        <taxon>Ktedonobacteria</taxon>
        <taxon>Thermogemmatisporales</taxon>
        <taxon>Thermogemmatisporaceae</taxon>
        <taxon>Thermogemmatispora</taxon>
    </lineage>
</organism>
<gene>
    <name evidence="2" type="ORF">A4R35_18265</name>
</gene>
<evidence type="ECO:0000259" key="1">
    <source>
        <dbReference type="Pfam" id="PF12728"/>
    </source>
</evidence>
<dbReference type="OrthoDB" id="515428at2"/>
<sequence>MIDNDSGILDAAEVGRILKIHRRTVVRLAKLKKLPGFRVGNQWRFRRAAIEEYIRCQEQEAQSSEQYKENHE</sequence>
<proteinExistence type="predicted"/>
<dbReference type="Proteomes" id="UP000248706">
    <property type="component" value="Unassembled WGS sequence"/>
</dbReference>
<dbReference type="GO" id="GO:0003677">
    <property type="term" value="F:DNA binding"/>
    <property type="evidence" value="ECO:0007669"/>
    <property type="project" value="InterPro"/>
</dbReference>
<dbReference type="RefSeq" id="WP_112431889.1">
    <property type="nucleotide sequence ID" value="NZ_MCIF01000002.1"/>
</dbReference>